<feature type="domain" description="BZIP" evidence="6">
    <location>
        <begin position="158"/>
        <end position="221"/>
    </location>
</feature>
<sequence length="305" mass="33706">MATGAVLSVGQVDQGKVDIPTPDLTSGTSIESDTYPFDDFTLNSRQLDPNFAFSAHPKYLSPALLGQFGGNSLVQNTWDNGPSLSQLKPDENEHATASLESPINKSPHEALPENRTRKSKPKRGRTVETTTVKKNEPRTRRKKPSAKASAQSQAVRKEDRRENMLERNRVAASKCRSRKKIWTENLEEKKSRLQKLHGELMADYWRLLQESSLLKSMIISHAGCHEPNIDMWIKFETSPHIGKSGATSQAATGSQSLNERGDSASLCGTSSFGGDRTEMLHISDVSEGEESEGQHGLDEDEVDTM</sequence>
<keyword evidence="4" id="KW-0539">Nucleus</keyword>
<dbReference type="RefSeq" id="XP_018143962.1">
    <property type="nucleotide sequence ID" value="XM_018287102.1"/>
</dbReference>
<feature type="region of interest" description="Disordered" evidence="5">
    <location>
        <begin position="76"/>
        <end position="171"/>
    </location>
</feature>
<dbReference type="Proteomes" id="UP000078397">
    <property type="component" value="Unassembled WGS sequence"/>
</dbReference>
<dbReference type="GeneID" id="28851096"/>
<keyword evidence="2" id="KW-0805">Transcription regulation</keyword>
<organism evidence="7 8">
    <name type="scientific">Pochonia chlamydosporia 170</name>
    <dbReference type="NCBI Taxonomy" id="1380566"/>
    <lineage>
        <taxon>Eukaryota</taxon>
        <taxon>Fungi</taxon>
        <taxon>Dikarya</taxon>
        <taxon>Ascomycota</taxon>
        <taxon>Pezizomycotina</taxon>
        <taxon>Sordariomycetes</taxon>
        <taxon>Hypocreomycetidae</taxon>
        <taxon>Hypocreales</taxon>
        <taxon>Clavicipitaceae</taxon>
        <taxon>Pochonia</taxon>
    </lineage>
</organism>
<dbReference type="InterPro" id="IPR004827">
    <property type="entry name" value="bZIP"/>
</dbReference>
<evidence type="ECO:0000259" key="6">
    <source>
        <dbReference type="PROSITE" id="PS50217"/>
    </source>
</evidence>
<dbReference type="KEGG" id="pchm:VFPPC_08382"/>
<dbReference type="Pfam" id="PF00170">
    <property type="entry name" value="bZIP_1"/>
    <property type="match status" value="1"/>
</dbReference>
<dbReference type="Gene3D" id="1.20.5.170">
    <property type="match status" value="1"/>
</dbReference>
<dbReference type="InterPro" id="IPR046347">
    <property type="entry name" value="bZIP_sf"/>
</dbReference>
<dbReference type="SMART" id="SM00338">
    <property type="entry name" value="BRLZ"/>
    <property type="match status" value="1"/>
</dbReference>
<evidence type="ECO:0000256" key="5">
    <source>
        <dbReference type="SAM" id="MobiDB-lite"/>
    </source>
</evidence>
<feature type="compositionally biased region" description="Polar residues" evidence="5">
    <location>
        <begin position="245"/>
        <end position="258"/>
    </location>
</feature>
<evidence type="ECO:0000313" key="7">
    <source>
        <dbReference type="EMBL" id="OAQ66875.1"/>
    </source>
</evidence>
<dbReference type="GO" id="GO:0005634">
    <property type="term" value="C:nucleus"/>
    <property type="evidence" value="ECO:0007669"/>
    <property type="project" value="UniProtKB-SubCell"/>
</dbReference>
<name>A0A179FMK7_METCM</name>
<protein>
    <submittedName>
        <fullName evidence="7">BZIP transcription factor domain-containing protein</fullName>
    </submittedName>
</protein>
<keyword evidence="8" id="KW-1185">Reference proteome</keyword>
<keyword evidence="3" id="KW-0804">Transcription</keyword>
<evidence type="ECO:0000256" key="1">
    <source>
        <dbReference type="ARBA" id="ARBA00004123"/>
    </source>
</evidence>
<dbReference type="CDD" id="cd14687">
    <property type="entry name" value="bZIP_ATF2"/>
    <property type="match status" value="1"/>
</dbReference>
<dbReference type="STRING" id="1380566.A0A179FMK7"/>
<evidence type="ECO:0000256" key="2">
    <source>
        <dbReference type="ARBA" id="ARBA00023015"/>
    </source>
</evidence>
<dbReference type="GO" id="GO:0003700">
    <property type="term" value="F:DNA-binding transcription factor activity"/>
    <property type="evidence" value="ECO:0007669"/>
    <property type="project" value="InterPro"/>
</dbReference>
<feature type="compositionally biased region" description="Basic and acidic residues" evidence="5">
    <location>
        <begin position="155"/>
        <end position="169"/>
    </location>
</feature>
<dbReference type="OrthoDB" id="295274at2759"/>
<dbReference type="PROSITE" id="PS50217">
    <property type="entry name" value="BZIP"/>
    <property type="match status" value="1"/>
</dbReference>
<accession>A0A179FMK7</accession>
<gene>
    <name evidence="7" type="ORF">VFPPC_08382</name>
</gene>
<proteinExistence type="predicted"/>
<dbReference type="PANTHER" id="PTHR19304">
    <property type="entry name" value="CYCLIC-AMP RESPONSE ELEMENT BINDING PROTEIN"/>
    <property type="match status" value="1"/>
</dbReference>
<feature type="region of interest" description="Disordered" evidence="5">
    <location>
        <begin position="242"/>
        <end position="305"/>
    </location>
</feature>
<evidence type="ECO:0000256" key="4">
    <source>
        <dbReference type="ARBA" id="ARBA00023242"/>
    </source>
</evidence>
<evidence type="ECO:0000313" key="8">
    <source>
        <dbReference type="Proteomes" id="UP000078397"/>
    </source>
</evidence>
<evidence type="ECO:0000256" key="3">
    <source>
        <dbReference type="ARBA" id="ARBA00023163"/>
    </source>
</evidence>
<feature type="compositionally biased region" description="Polar residues" evidence="5">
    <location>
        <begin position="76"/>
        <end position="86"/>
    </location>
</feature>
<dbReference type="AlphaFoldDB" id="A0A179FMK7"/>
<feature type="compositionally biased region" description="Basic and acidic residues" evidence="5">
    <location>
        <begin position="106"/>
        <end position="116"/>
    </location>
</feature>
<reference evidence="7 8" key="1">
    <citation type="journal article" date="2016" name="PLoS Pathog.">
        <title>Biosynthesis of antibiotic leucinostatins in bio-control fungus Purpureocillium lilacinum and their inhibition on phytophthora revealed by genome mining.</title>
        <authorList>
            <person name="Wang G."/>
            <person name="Liu Z."/>
            <person name="Lin R."/>
            <person name="Li E."/>
            <person name="Mao Z."/>
            <person name="Ling J."/>
            <person name="Yang Y."/>
            <person name="Yin W.B."/>
            <person name="Xie B."/>
        </authorList>
    </citation>
    <scope>NUCLEOTIDE SEQUENCE [LARGE SCALE GENOMIC DNA]</scope>
    <source>
        <strain evidence="7">170</strain>
    </source>
</reference>
<comment type="subcellular location">
    <subcellularLocation>
        <location evidence="1">Nucleus</location>
    </subcellularLocation>
</comment>
<dbReference type="EMBL" id="LSBJ02000004">
    <property type="protein sequence ID" value="OAQ66875.1"/>
    <property type="molecule type" value="Genomic_DNA"/>
</dbReference>
<comment type="caution">
    <text evidence="7">The sequence shown here is derived from an EMBL/GenBank/DDBJ whole genome shotgun (WGS) entry which is preliminary data.</text>
</comment>
<dbReference type="SUPFAM" id="SSF57959">
    <property type="entry name" value="Leucine zipper domain"/>
    <property type="match status" value="1"/>
</dbReference>
<dbReference type="InterPro" id="IPR051027">
    <property type="entry name" value="bZIP_transcription_factors"/>
</dbReference>